<dbReference type="Pfam" id="PF01300">
    <property type="entry name" value="Sua5_yciO_yrdC"/>
    <property type="match status" value="1"/>
</dbReference>
<keyword evidence="5 9" id="KW-0548">Nucleotidyltransferase</keyword>
<dbReference type="PANTHER" id="PTHR17490">
    <property type="entry name" value="SUA5"/>
    <property type="match status" value="1"/>
</dbReference>
<comment type="catalytic activity">
    <reaction evidence="8 9">
        <text>L-threonine + hydrogencarbonate + ATP = L-threonylcarbamoyladenylate + diphosphate + H2O</text>
        <dbReference type="Rhea" id="RHEA:36407"/>
        <dbReference type="ChEBI" id="CHEBI:15377"/>
        <dbReference type="ChEBI" id="CHEBI:17544"/>
        <dbReference type="ChEBI" id="CHEBI:30616"/>
        <dbReference type="ChEBI" id="CHEBI:33019"/>
        <dbReference type="ChEBI" id="CHEBI:57926"/>
        <dbReference type="ChEBI" id="CHEBI:73682"/>
        <dbReference type="EC" id="2.7.7.87"/>
    </reaction>
</comment>
<evidence type="ECO:0000256" key="8">
    <source>
        <dbReference type="ARBA" id="ARBA00048366"/>
    </source>
</evidence>
<protein>
    <recommendedName>
        <fullName evidence="9">Threonylcarbamoyl-AMP synthase</fullName>
        <shortName evidence="9">TC-AMP synthase</shortName>
        <ecNumber evidence="9">2.7.7.87</ecNumber>
    </recommendedName>
    <alternativeName>
        <fullName evidence="9">L-threonylcarbamoyladenylate synthase</fullName>
    </alternativeName>
    <alternativeName>
        <fullName evidence="9">t(6)A37 threonylcarbamoyladenosine biosynthesis protein TsaC</fullName>
    </alternativeName>
    <alternativeName>
        <fullName evidence="9">tRNA threonylcarbamoyladenosine biosynthesis protein TsaC</fullName>
    </alternativeName>
</protein>
<evidence type="ECO:0000256" key="9">
    <source>
        <dbReference type="HAMAP-Rule" id="MF_01852"/>
    </source>
</evidence>
<dbReference type="InterPro" id="IPR023535">
    <property type="entry name" value="TC-AMP_synthase"/>
</dbReference>
<evidence type="ECO:0000313" key="11">
    <source>
        <dbReference type="EMBL" id="KIE64118.1"/>
    </source>
</evidence>
<reference evidence="11 12" key="1">
    <citation type="journal article" date="2014" name="G3 (Bethesda)">
        <title>Genome sequence of Candidatus Riesia pediculischaeffi, endosymbiont of chimpanzee lice, and genomic comparison of recently acquired endosymbionts from human and chimpanzee lice.</title>
        <authorList>
            <person name="Boyd B.M."/>
            <person name="Allen J.M."/>
            <person name="de Crecy-Lagard V."/>
            <person name="Reed D.L."/>
        </authorList>
    </citation>
    <scope>NUCLEOTIDE SEQUENCE [LARGE SCALE GENOMIC DNA]</scope>
    <source>
        <strain evidence="11 12">PTSU</strain>
    </source>
</reference>
<keyword evidence="7 9" id="KW-0067">ATP-binding</keyword>
<evidence type="ECO:0000313" key="12">
    <source>
        <dbReference type="Proteomes" id="UP000054529"/>
    </source>
</evidence>
<dbReference type="AlphaFoldDB" id="A0A0C1V8D7"/>
<dbReference type="GO" id="GO:0005737">
    <property type="term" value="C:cytoplasm"/>
    <property type="evidence" value="ECO:0007669"/>
    <property type="project" value="UniProtKB-SubCell"/>
</dbReference>
<dbReference type="GO" id="GO:0006450">
    <property type="term" value="P:regulation of translational fidelity"/>
    <property type="evidence" value="ECO:0007669"/>
    <property type="project" value="TreeGrafter"/>
</dbReference>
<organism evidence="11 12">
    <name type="scientific">Candidatus Riesia pediculischaeffi PTSU</name>
    <dbReference type="NCBI Taxonomy" id="1401651"/>
    <lineage>
        <taxon>Bacteria</taxon>
        <taxon>Pseudomonadati</taxon>
        <taxon>Pseudomonadota</taxon>
        <taxon>Gammaproteobacteria</taxon>
        <taxon>Enterobacterales</taxon>
        <taxon>Enterobacteriaceae</taxon>
        <taxon>Candidatus Riesia</taxon>
    </lineage>
</organism>
<evidence type="ECO:0000256" key="2">
    <source>
        <dbReference type="ARBA" id="ARBA00022490"/>
    </source>
</evidence>
<gene>
    <name evidence="9" type="primary">tsaC</name>
    <name evidence="11" type="ORF">P689_11989</name>
</gene>
<dbReference type="InterPro" id="IPR050156">
    <property type="entry name" value="TC-AMP_synthase_SUA5"/>
</dbReference>
<evidence type="ECO:0000256" key="6">
    <source>
        <dbReference type="ARBA" id="ARBA00022741"/>
    </source>
</evidence>
<evidence type="ECO:0000256" key="3">
    <source>
        <dbReference type="ARBA" id="ARBA00022679"/>
    </source>
</evidence>
<name>A0A0C1V8D7_9ENTR</name>
<dbReference type="InterPro" id="IPR017945">
    <property type="entry name" value="DHBP_synth_RibB-like_a/b_dom"/>
</dbReference>
<keyword evidence="4 9" id="KW-0819">tRNA processing</keyword>
<keyword evidence="2 9" id="KW-0963">Cytoplasm</keyword>
<proteinExistence type="inferred from homology"/>
<dbReference type="GO" id="GO:0061710">
    <property type="term" value="F:L-threonylcarbamoyladenylate synthase"/>
    <property type="evidence" value="ECO:0007669"/>
    <property type="project" value="UniProtKB-EC"/>
</dbReference>
<dbReference type="HAMAP" id="MF_01852">
    <property type="entry name" value="TsaC"/>
    <property type="match status" value="1"/>
</dbReference>
<dbReference type="EC" id="2.7.7.87" evidence="9"/>
<dbReference type="RefSeq" id="WP_039719499.1">
    <property type="nucleotide sequence ID" value="NZ_AWXV01000002.1"/>
</dbReference>
<feature type="domain" description="YrdC-like" evidence="10">
    <location>
        <begin position="3"/>
        <end position="187"/>
    </location>
</feature>
<keyword evidence="3 9" id="KW-0808">Transferase</keyword>
<evidence type="ECO:0000259" key="10">
    <source>
        <dbReference type="PROSITE" id="PS51163"/>
    </source>
</evidence>
<keyword evidence="6 9" id="KW-0547">Nucleotide-binding</keyword>
<dbReference type="SUPFAM" id="SSF55821">
    <property type="entry name" value="YrdC/RibB"/>
    <property type="match status" value="1"/>
</dbReference>
<dbReference type="InterPro" id="IPR006070">
    <property type="entry name" value="Sua5-like_dom"/>
</dbReference>
<dbReference type="HOGENOM" id="CLU_031397_6_0_6"/>
<dbReference type="GO" id="GO:0003725">
    <property type="term" value="F:double-stranded RNA binding"/>
    <property type="evidence" value="ECO:0007669"/>
    <property type="project" value="InterPro"/>
</dbReference>
<dbReference type="PANTHER" id="PTHR17490:SF18">
    <property type="entry name" value="THREONYLCARBAMOYL-AMP SYNTHASE"/>
    <property type="match status" value="1"/>
</dbReference>
<dbReference type="GO" id="GO:0005524">
    <property type="term" value="F:ATP binding"/>
    <property type="evidence" value="ECO:0007669"/>
    <property type="project" value="UniProtKB-UniRule"/>
</dbReference>
<dbReference type="Proteomes" id="UP000054529">
    <property type="component" value="Unassembled WGS sequence"/>
</dbReference>
<dbReference type="EMBL" id="AWXV01000002">
    <property type="protein sequence ID" value="KIE64118.1"/>
    <property type="molecule type" value="Genomic_DNA"/>
</dbReference>
<accession>A0A0C1V8D7</accession>
<comment type="caution">
    <text evidence="11">The sequence shown here is derived from an EMBL/GenBank/DDBJ whole genome shotgun (WGS) entry which is preliminary data.</text>
</comment>
<dbReference type="GO" id="GO:0000049">
    <property type="term" value="F:tRNA binding"/>
    <property type="evidence" value="ECO:0007669"/>
    <property type="project" value="TreeGrafter"/>
</dbReference>
<evidence type="ECO:0000256" key="1">
    <source>
        <dbReference type="ARBA" id="ARBA00004496"/>
    </source>
</evidence>
<comment type="subcellular location">
    <subcellularLocation>
        <location evidence="1 9">Cytoplasm</location>
    </subcellularLocation>
</comment>
<dbReference type="OrthoDB" id="9814580at2"/>
<dbReference type="Gene3D" id="3.90.870.10">
    <property type="entry name" value="DHBP synthase"/>
    <property type="match status" value="1"/>
</dbReference>
<dbReference type="PATRIC" id="fig|1401651.3.peg.117"/>
<sequence>MNNIELLKITLALKNGEIIAYPSESIFSLGCDPDNERAIYNLLNLKRRSWKKGFILVSKSYNQLTKYIDCEKLSKLQKKIIRFYDISFPRTWVVPAKQNVSKLITGQFKSIAIRITKFKHIKDICSKYGKPIISTSANISNDEPCRTRCEVMKKFKNHIHIMDGETKNIFNHSIIQDLSNGYLYRKR</sequence>
<comment type="similarity">
    <text evidence="9">Belongs to the SUA5 family. TsaC subfamily.</text>
</comment>
<dbReference type="PROSITE" id="PS51163">
    <property type="entry name" value="YRDC"/>
    <property type="match status" value="1"/>
</dbReference>
<comment type="function">
    <text evidence="9">Required for the formation of a threonylcarbamoyl group on adenosine at position 37 (t(6)A37) in tRNAs that read codons beginning with adenine. Catalyzes the conversion of L-threonine, HCO(3)(-)/CO(2) and ATP to give threonylcarbamoyl-AMP (TC-AMP) as the acyladenylate intermediate, with the release of diphosphate.</text>
</comment>
<evidence type="ECO:0000256" key="4">
    <source>
        <dbReference type="ARBA" id="ARBA00022694"/>
    </source>
</evidence>
<evidence type="ECO:0000256" key="5">
    <source>
        <dbReference type="ARBA" id="ARBA00022695"/>
    </source>
</evidence>
<evidence type="ECO:0000256" key="7">
    <source>
        <dbReference type="ARBA" id="ARBA00022840"/>
    </source>
</evidence>
<dbReference type="GO" id="GO:0002949">
    <property type="term" value="P:tRNA threonylcarbamoyladenosine modification"/>
    <property type="evidence" value="ECO:0007669"/>
    <property type="project" value="UniProtKB-UniRule"/>
</dbReference>